<feature type="domain" description="Glycoside-hydrolase family GH114 TIM-barrel" evidence="2">
    <location>
        <begin position="48"/>
        <end position="264"/>
    </location>
</feature>
<dbReference type="PROSITE" id="PS51257">
    <property type="entry name" value="PROKAR_LIPOPROTEIN"/>
    <property type="match status" value="1"/>
</dbReference>
<feature type="signal peptide" evidence="1">
    <location>
        <begin position="1"/>
        <end position="27"/>
    </location>
</feature>
<gene>
    <name evidence="3" type="ORF">GCM10025780_25670</name>
</gene>
<evidence type="ECO:0000313" key="4">
    <source>
        <dbReference type="Proteomes" id="UP001501295"/>
    </source>
</evidence>
<reference evidence="4" key="1">
    <citation type="journal article" date="2019" name="Int. J. Syst. Evol. Microbiol.">
        <title>The Global Catalogue of Microorganisms (GCM) 10K type strain sequencing project: providing services to taxonomists for standard genome sequencing and annotation.</title>
        <authorList>
            <consortium name="The Broad Institute Genomics Platform"/>
            <consortium name="The Broad Institute Genome Sequencing Center for Infectious Disease"/>
            <person name="Wu L."/>
            <person name="Ma J."/>
        </authorList>
    </citation>
    <scope>NUCLEOTIDE SEQUENCE [LARGE SCALE GENOMIC DNA]</scope>
    <source>
        <strain evidence="4">JCM 18956</strain>
    </source>
</reference>
<dbReference type="RefSeq" id="WP_345376297.1">
    <property type="nucleotide sequence ID" value="NZ_BAABLM010000005.1"/>
</dbReference>
<evidence type="ECO:0000313" key="3">
    <source>
        <dbReference type="EMBL" id="GAA4679467.1"/>
    </source>
</evidence>
<proteinExistence type="predicted"/>
<dbReference type="InterPro" id="IPR004352">
    <property type="entry name" value="GH114_TIM-barrel"/>
</dbReference>
<comment type="caution">
    <text evidence="3">The sequence shown here is derived from an EMBL/GenBank/DDBJ whole genome shotgun (WGS) entry which is preliminary data.</text>
</comment>
<keyword evidence="1" id="KW-0732">Signal</keyword>
<protein>
    <submittedName>
        <fullName evidence="3">Endo alpha-1,4 polygalactosaminidase</fullName>
    </submittedName>
</protein>
<organism evidence="3 4">
    <name type="scientific">Frondihabitans cladoniiphilus</name>
    <dbReference type="NCBI Taxonomy" id="715785"/>
    <lineage>
        <taxon>Bacteria</taxon>
        <taxon>Bacillati</taxon>
        <taxon>Actinomycetota</taxon>
        <taxon>Actinomycetes</taxon>
        <taxon>Micrococcales</taxon>
        <taxon>Microbacteriaceae</taxon>
        <taxon>Frondihabitans</taxon>
    </lineage>
</organism>
<dbReference type="InterPro" id="IPR017853">
    <property type="entry name" value="GH"/>
</dbReference>
<dbReference type="PANTHER" id="PTHR35273">
    <property type="entry name" value="ALPHA-1,4 POLYGALACTOSAMINIDASE, PUTATIVE (AFU_ORTHOLOGUE AFUA_3G07890)-RELATED"/>
    <property type="match status" value="1"/>
</dbReference>
<dbReference type="Proteomes" id="UP001501295">
    <property type="component" value="Unassembled WGS sequence"/>
</dbReference>
<dbReference type="Pfam" id="PF03537">
    <property type="entry name" value="Glyco_hydro_114"/>
    <property type="match status" value="1"/>
</dbReference>
<feature type="chain" id="PRO_5046887088" evidence="1">
    <location>
        <begin position="28"/>
        <end position="276"/>
    </location>
</feature>
<dbReference type="SUPFAM" id="SSF51445">
    <property type="entry name" value="(Trans)glycosidases"/>
    <property type="match status" value="1"/>
</dbReference>
<evidence type="ECO:0000256" key="1">
    <source>
        <dbReference type="SAM" id="SignalP"/>
    </source>
</evidence>
<accession>A0ABP8W2D6</accession>
<dbReference type="Gene3D" id="3.20.20.70">
    <property type="entry name" value="Aldolase class I"/>
    <property type="match status" value="1"/>
</dbReference>
<dbReference type="EMBL" id="BAABLM010000005">
    <property type="protein sequence ID" value="GAA4679467.1"/>
    <property type="molecule type" value="Genomic_DNA"/>
</dbReference>
<dbReference type="PANTHER" id="PTHR35273:SF2">
    <property type="entry name" value="ALPHA-GALACTOSIDASE"/>
    <property type="match status" value="1"/>
</dbReference>
<dbReference type="InterPro" id="IPR013785">
    <property type="entry name" value="Aldolase_TIM"/>
</dbReference>
<keyword evidence="4" id="KW-1185">Reference proteome</keyword>
<sequence length="276" mass="29299">MNGRRSRTAAWATAAAALCVAGLVGLGACSRTPAGHPALALPPTSGAFDYQLGGAYPPAAGVTVVSRDSTDEPAKGVYSICYVNGFQTQPGVAWPSELYLHTADGAPLVDPGWPDEHLLDISTAAKREAEARMQGQTIRRCKTAGFRAVEFDNLDSYTRSKGALSEADAIAFAKLLVSAAHDEGLAAAQKNTDQLGARGKTEIGFDFAVAEECDRFDECGDYTKVYGAHVLDVEYPDDLRGTFAEVCGRKGTPALTILRDRDLVPRGADGYVYRSC</sequence>
<name>A0ABP8W2D6_9MICO</name>
<evidence type="ECO:0000259" key="2">
    <source>
        <dbReference type="Pfam" id="PF03537"/>
    </source>
</evidence>